<dbReference type="RefSeq" id="XP_002182967.1">
    <property type="nucleotide sequence ID" value="XM_002182931.1"/>
</dbReference>
<evidence type="ECO:0000256" key="4">
    <source>
        <dbReference type="ARBA" id="ARBA00022692"/>
    </source>
</evidence>
<feature type="compositionally biased region" description="Low complexity" evidence="10">
    <location>
        <begin position="578"/>
        <end position="599"/>
    </location>
</feature>
<dbReference type="PANTHER" id="PTHR31187:SF1">
    <property type="entry name" value="ADP,ATP CARRIER PROTEIN 1"/>
    <property type="match status" value="1"/>
</dbReference>
<evidence type="ECO:0000256" key="6">
    <source>
        <dbReference type="ARBA" id="ARBA00022840"/>
    </source>
</evidence>
<dbReference type="GO" id="GO:0016020">
    <property type="term" value="C:membrane"/>
    <property type="evidence" value="ECO:0007669"/>
    <property type="project" value="UniProtKB-SubCell"/>
</dbReference>
<feature type="transmembrane region" description="Helical" evidence="9">
    <location>
        <begin position="268"/>
        <end position="286"/>
    </location>
</feature>
<evidence type="ECO:0000256" key="7">
    <source>
        <dbReference type="ARBA" id="ARBA00022989"/>
    </source>
</evidence>
<dbReference type="KEGG" id="pti:PHATRDRAFT_54907"/>
<dbReference type="OrthoDB" id="45897at2759"/>
<dbReference type="PANTHER" id="PTHR31187">
    <property type="match status" value="1"/>
</dbReference>
<evidence type="ECO:0000256" key="2">
    <source>
        <dbReference type="ARBA" id="ARBA00007127"/>
    </source>
</evidence>
<feature type="transmembrane region" description="Helical" evidence="9">
    <location>
        <begin position="240"/>
        <end position="262"/>
    </location>
</feature>
<keyword evidence="5 9" id="KW-0547">Nucleotide-binding</keyword>
<keyword evidence="3 9" id="KW-0813">Transport</keyword>
<dbReference type="eggNOG" id="ENOG502SD3X">
    <property type="taxonomic scope" value="Eukaryota"/>
</dbReference>
<keyword evidence="8 9" id="KW-0472">Membrane</keyword>
<feature type="region of interest" description="Disordered" evidence="10">
    <location>
        <begin position="55"/>
        <end position="84"/>
    </location>
</feature>
<dbReference type="GO" id="GO:0005524">
    <property type="term" value="F:ATP binding"/>
    <property type="evidence" value="ECO:0007669"/>
    <property type="project" value="UniProtKB-KW"/>
</dbReference>
<dbReference type="InterPro" id="IPR004667">
    <property type="entry name" value="ADP_ATP_car_bac_type"/>
</dbReference>
<dbReference type="PaxDb" id="2850-Phatr54907"/>
<feature type="compositionally biased region" description="Basic residues" evidence="10">
    <location>
        <begin position="62"/>
        <end position="73"/>
    </location>
</feature>
<evidence type="ECO:0000256" key="10">
    <source>
        <dbReference type="SAM" id="MobiDB-lite"/>
    </source>
</evidence>
<feature type="region of interest" description="Disordered" evidence="10">
    <location>
        <begin position="575"/>
        <end position="599"/>
    </location>
</feature>
<feature type="transmembrane region" description="Helical" evidence="9">
    <location>
        <begin position="138"/>
        <end position="157"/>
    </location>
</feature>
<dbReference type="Pfam" id="PF03219">
    <property type="entry name" value="TLC"/>
    <property type="match status" value="1"/>
</dbReference>
<feature type="transmembrane region" description="Helical" evidence="9">
    <location>
        <begin position="6"/>
        <end position="24"/>
    </location>
</feature>
<comment type="similarity">
    <text evidence="2 9">Belongs to the ADP/ATP translocase tlc family.</text>
</comment>
<proteinExistence type="inferred from homology"/>
<keyword evidence="12" id="KW-1185">Reference proteome</keyword>
<organism evidence="11 12">
    <name type="scientific">Phaeodactylum tricornutum (strain CCAP 1055/1)</name>
    <dbReference type="NCBI Taxonomy" id="556484"/>
    <lineage>
        <taxon>Eukaryota</taxon>
        <taxon>Sar</taxon>
        <taxon>Stramenopiles</taxon>
        <taxon>Ochrophyta</taxon>
        <taxon>Bacillariophyta</taxon>
        <taxon>Bacillariophyceae</taxon>
        <taxon>Bacillariophycidae</taxon>
        <taxon>Naviculales</taxon>
        <taxon>Phaeodactylaceae</taxon>
        <taxon>Phaeodactylum</taxon>
    </lineage>
</organism>
<evidence type="ECO:0000256" key="1">
    <source>
        <dbReference type="ARBA" id="ARBA00004141"/>
    </source>
</evidence>
<gene>
    <name evidence="11" type="primary">NTT6</name>
    <name evidence="11" type="ORF">PHATRDRAFT_54907</name>
</gene>
<feature type="transmembrane region" description="Helical" evidence="9">
    <location>
        <begin position="387"/>
        <end position="407"/>
    </location>
</feature>
<evidence type="ECO:0000313" key="12">
    <source>
        <dbReference type="Proteomes" id="UP000000759"/>
    </source>
</evidence>
<reference evidence="12" key="2">
    <citation type="submission" date="2008-08" db="EMBL/GenBank/DDBJ databases">
        <authorList>
            <consortium name="Diatom Consortium"/>
            <person name="Grigoriev I."/>
            <person name="Grimwood J."/>
            <person name="Kuo A."/>
            <person name="Otillar R.P."/>
            <person name="Salamov A."/>
            <person name="Detter J.C."/>
            <person name="Lindquist E."/>
            <person name="Shapiro H."/>
            <person name="Lucas S."/>
            <person name="Glavina del Rio T."/>
            <person name="Pitluck S."/>
            <person name="Rokhsar D."/>
            <person name="Bowler C."/>
        </authorList>
    </citation>
    <scope>GENOME REANNOTATION</scope>
    <source>
        <strain evidence="12">CCAP 1055/1</strain>
    </source>
</reference>
<sequence>MRLLSVVGTFLLTVSGFVPVRALLPLIKRSCGPRVLPVTRFHDKPPDGRDHRVHYNTSNSHHSCRTSPHHSHLYHSNTDTNRTDVAPTRRMKSLAPRPRSVVYMAVAMALHFGGYEFLRNSCLALFTSSHVGFHNPAAFPLANALVSPFAVLLLLAYSRQLARYGPRIALCRSTAASVLWIATAATALRITPLLGTIGKPIGQALILLTFLFQSSYQYLLYTQHWSFVGSVLTPDEASRWFPVLAGASSIVCTLTGSAIPYLVPRIGLLGLMAATAFTLTIALFSGDRAYHLAQRYGFDPSPPIQASTAPAPNVRQSPNDTEPTSLATHGRLQQAIDLFRRVPTLRALFLEVLSFQSLNTILQIALVRTLKTEIPDDVARSAYTGRLYAVVNACSALFQFGVFPFVLRRLEPRWIWRALPWGSWLLSLRLVGRATSLTGVATAVVVAKVTDYAVRSVVYPMAYQPLDYHSRYVGKEVIGVFGSRTGKSGVSLLYVESVFVYIYIHACMCRVPNLCSHQCTRWLALRDRLSSLTMLGCTGLPQLNQLALVAASLWMASTVWLSRLIPTQADAQARVEQRQQTQKAQQGGQPTTAGRIKLE</sequence>
<evidence type="ECO:0000256" key="8">
    <source>
        <dbReference type="ARBA" id="ARBA00023136"/>
    </source>
</evidence>
<keyword evidence="4 9" id="KW-0812">Transmembrane</keyword>
<dbReference type="AlphaFoldDB" id="B7G743"/>
<feature type="transmembrane region" description="Helical" evidence="9">
    <location>
        <begin position="169"/>
        <end position="188"/>
    </location>
</feature>
<dbReference type="GO" id="GO:0005471">
    <property type="term" value="F:ATP:ADP antiporter activity"/>
    <property type="evidence" value="ECO:0007669"/>
    <property type="project" value="InterPro"/>
</dbReference>
<feature type="transmembrane region" description="Helical" evidence="9">
    <location>
        <begin position="100"/>
        <end position="118"/>
    </location>
</feature>
<dbReference type="EMBL" id="CM000619">
    <property type="protein sequence ID" value="EEC45703.1"/>
    <property type="molecule type" value="Genomic_DNA"/>
</dbReference>
<protein>
    <recommendedName>
        <fullName evidence="9">ADP,ATP carrier protein</fullName>
    </recommendedName>
</protein>
<dbReference type="InterPro" id="IPR036259">
    <property type="entry name" value="MFS_trans_sf"/>
</dbReference>
<evidence type="ECO:0000313" key="11">
    <source>
        <dbReference type="EMBL" id="EEC45703.1"/>
    </source>
</evidence>
<evidence type="ECO:0000256" key="9">
    <source>
        <dbReference type="RuleBase" id="RU363121"/>
    </source>
</evidence>
<feature type="transmembrane region" description="Helical" evidence="9">
    <location>
        <begin position="200"/>
        <end position="219"/>
    </location>
</feature>
<comment type="subcellular location">
    <subcellularLocation>
        <location evidence="1 9">Membrane</location>
        <topology evidence="1 9">Multi-pass membrane protein</topology>
    </subcellularLocation>
</comment>
<accession>B7G743</accession>
<keyword evidence="6 9" id="KW-0067">ATP-binding</keyword>
<dbReference type="Gene3D" id="1.20.1250.20">
    <property type="entry name" value="MFS general substrate transporter like domains"/>
    <property type="match status" value="1"/>
</dbReference>
<name>B7G743_PHATC</name>
<dbReference type="Proteomes" id="UP000000759">
    <property type="component" value="Chromosome 17"/>
</dbReference>
<dbReference type="GeneID" id="7203614"/>
<reference evidence="11 12" key="1">
    <citation type="journal article" date="2008" name="Nature">
        <title>The Phaeodactylum genome reveals the evolutionary history of diatom genomes.</title>
        <authorList>
            <person name="Bowler C."/>
            <person name="Allen A.E."/>
            <person name="Badger J.H."/>
            <person name="Grimwood J."/>
            <person name="Jabbari K."/>
            <person name="Kuo A."/>
            <person name="Maheswari U."/>
            <person name="Martens C."/>
            <person name="Maumus F."/>
            <person name="Otillar R.P."/>
            <person name="Rayko E."/>
            <person name="Salamov A."/>
            <person name="Vandepoele K."/>
            <person name="Beszteri B."/>
            <person name="Gruber A."/>
            <person name="Heijde M."/>
            <person name="Katinka M."/>
            <person name="Mock T."/>
            <person name="Valentin K."/>
            <person name="Verret F."/>
            <person name="Berges J.A."/>
            <person name="Brownlee C."/>
            <person name="Cadoret J.P."/>
            <person name="Chiovitti A."/>
            <person name="Choi C.J."/>
            <person name="Coesel S."/>
            <person name="De Martino A."/>
            <person name="Detter J.C."/>
            <person name="Durkin C."/>
            <person name="Falciatore A."/>
            <person name="Fournet J."/>
            <person name="Haruta M."/>
            <person name="Huysman M.J."/>
            <person name="Jenkins B.D."/>
            <person name="Jiroutova K."/>
            <person name="Jorgensen R.E."/>
            <person name="Joubert Y."/>
            <person name="Kaplan A."/>
            <person name="Kroger N."/>
            <person name="Kroth P.G."/>
            <person name="La Roche J."/>
            <person name="Lindquist E."/>
            <person name="Lommer M."/>
            <person name="Martin-Jezequel V."/>
            <person name="Lopez P.J."/>
            <person name="Lucas S."/>
            <person name="Mangogna M."/>
            <person name="McGinnis K."/>
            <person name="Medlin L.K."/>
            <person name="Montsant A."/>
            <person name="Oudot-Le Secq M.P."/>
            <person name="Napoli C."/>
            <person name="Obornik M."/>
            <person name="Parker M.S."/>
            <person name="Petit J.L."/>
            <person name="Porcel B.M."/>
            <person name="Poulsen N."/>
            <person name="Robison M."/>
            <person name="Rychlewski L."/>
            <person name="Rynearson T.A."/>
            <person name="Schmutz J."/>
            <person name="Shapiro H."/>
            <person name="Siaut M."/>
            <person name="Stanley M."/>
            <person name="Sussman M.R."/>
            <person name="Taylor A.R."/>
            <person name="Vardi A."/>
            <person name="von Dassow P."/>
            <person name="Vyverman W."/>
            <person name="Willis A."/>
            <person name="Wyrwicz L.S."/>
            <person name="Rokhsar D.S."/>
            <person name="Weissenbach J."/>
            <person name="Armbrust E.V."/>
            <person name="Green B.R."/>
            <person name="Van de Peer Y."/>
            <person name="Grigoriev I.V."/>
        </authorList>
    </citation>
    <scope>NUCLEOTIDE SEQUENCE [LARGE SCALE GENOMIC DNA]</scope>
    <source>
        <strain evidence="11 12">CCAP 1055/1</strain>
    </source>
</reference>
<evidence type="ECO:0000256" key="3">
    <source>
        <dbReference type="ARBA" id="ARBA00022448"/>
    </source>
</evidence>
<evidence type="ECO:0000256" key="5">
    <source>
        <dbReference type="ARBA" id="ARBA00022741"/>
    </source>
</evidence>
<dbReference type="InParanoid" id="B7G743"/>
<keyword evidence="7 9" id="KW-1133">Transmembrane helix</keyword>